<evidence type="ECO:0000313" key="3">
    <source>
        <dbReference type="Proteomes" id="UP000183585"/>
    </source>
</evidence>
<dbReference type="PANTHER" id="PTHR43591">
    <property type="entry name" value="METHYLTRANSFERASE"/>
    <property type="match status" value="1"/>
</dbReference>
<dbReference type="InterPro" id="IPR041698">
    <property type="entry name" value="Methyltransf_25"/>
</dbReference>
<dbReference type="GO" id="GO:0032259">
    <property type="term" value="P:methylation"/>
    <property type="evidence" value="ECO:0007669"/>
    <property type="project" value="UniProtKB-KW"/>
</dbReference>
<organism evidence="2 3">
    <name type="scientific">Micromonospora carbonacea</name>
    <dbReference type="NCBI Taxonomy" id="47853"/>
    <lineage>
        <taxon>Bacteria</taxon>
        <taxon>Bacillati</taxon>
        <taxon>Actinomycetota</taxon>
        <taxon>Actinomycetes</taxon>
        <taxon>Micromonosporales</taxon>
        <taxon>Micromonosporaceae</taxon>
        <taxon>Micromonospora</taxon>
    </lineage>
</organism>
<dbReference type="CDD" id="cd02440">
    <property type="entry name" value="AdoMet_MTases"/>
    <property type="match status" value="1"/>
</dbReference>
<proteinExistence type="predicted"/>
<dbReference type="GO" id="GO:0008168">
    <property type="term" value="F:methyltransferase activity"/>
    <property type="evidence" value="ECO:0007669"/>
    <property type="project" value="UniProtKB-KW"/>
</dbReference>
<name>A0A1C5AIA4_9ACTN</name>
<keyword evidence="3" id="KW-1185">Reference proteome</keyword>
<keyword evidence="2" id="KW-0808">Transferase</keyword>
<gene>
    <name evidence="2" type="ORF">GA0070563_11371</name>
</gene>
<evidence type="ECO:0000259" key="1">
    <source>
        <dbReference type="Pfam" id="PF13649"/>
    </source>
</evidence>
<dbReference type="InterPro" id="IPR029063">
    <property type="entry name" value="SAM-dependent_MTases_sf"/>
</dbReference>
<dbReference type="Proteomes" id="UP000183585">
    <property type="component" value="Unassembled WGS sequence"/>
</dbReference>
<dbReference type="SUPFAM" id="SSF53335">
    <property type="entry name" value="S-adenosyl-L-methionine-dependent methyltransferases"/>
    <property type="match status" value="1"/>
</dbReference>
<evidence type="ECO:0000313" key="2">
    <source>
        <dbReference type="EMBL" id="SCF44950.1"/>
    </source>
</evidence>
<dbReference type="AlphaFoldDB" id="A0A1C5AIA4"/>
<dbReference type="Gene3D" id="3.40.50.150">
    <property type="entry name" value="Vaccinia Virus protein VP39"/>
    <property type="match status" value="1"/>
</dbReference>
<feature type="domain" description="Methyltransferase" evidence="1">
    <location>
        <begin position="110"/>
        <end position="206"/>
    </location>
</feature>
<accession>A0A1C5AIA4</accession>
<dbReference type="EMBL" id="FMCT01000013">
    <property type="protein sequence ID" value="SCF44950.1"/>
    <property type="molecule type" value="Genomic_DNA"/>
</dbReference>
<protein>
    <submittedName>
        <fullName evidence="2">Methyltransferase domain-containing protein</fullName>
    </submittedName>
</protein>
<reference evidence="3" key="1">
    <citation type="submission" date="2016-06" db="EMBL/GenBank/DDBJ databases">
        <authorList>
            <person name="Varghese N."/>
            <person name="Submissions Spin"/>
        </authorList>
    </citation>
    <scope>NUCLEOTIDE SEQUENCE [LARGE SCALE GENOMIC DNA]</scope>
    <source>
        <strain evidence="3">DSM 43168</strain>
    </source>
</reference>
<sequence length="313" mass="33917">MLNRDGDCERHSPLLPILGNKVWTRTVGVTSLMRMTPYLSEGAAEAAVGCPATSTEGSAVPAPGLATTAAAWQESWDRQQEGFMPDREERFAAMLDAVEAVVDTDSPRLLDLAGGTGTITLRALARFPRARVTLVDLDPALLALARASLGDRAVVLTADLTRPDWSDRLPHRDYDAVLTATALHWLPPERLTALYRELRDLLRPGGLCVNADHMPDDALPTLTDRLTARARERRAARHAAGAALSWSDWWARAGADPVLGPLVRRRHEIYPTGHSPEWNPPVSWHLGALTAAGFTEAGTLWRGGADAAVAALR</sequence>
<keyword evidence="2" id="KW-0489">Methyltransferase</keyword>
<dbReference type="Pfam" id="PF13649">
    <property type="entry name" value="Methyltransf_25"/>
    <property type="match status" value="1"/>
</dbReference>